<evidence type="ECO:0000256" key="1">
    <source>
        <dbReference type="ARBA" id="ARBA00022737"/>
    </source>
</evidence>
<dbReference type="SUPFAM" id="SSF48403">
    <property type="entry name" value="Ankyrin repeat"/>
    <property type="match status" value="3"/>
</dbReference>
<feature type="repeat" description="ANK" evidence="3">
    <location>
        <begin position="563"/>
        <end position="595"/>
    </location>
</feature>
<keyword evidence="5" id="KW-1185">Reference proteome</keyword>
<feature type="repeat" description="ANK" evidence="3">
    <location>
        <begin position="1105"/>
        <end position="1137"/>
    </location>
</feature>
<gene>
    <name evidence="4" type="ORF">BOX15_Mlig015302g1</name>
</gene>
<feature type="repeat" description="ANK" evidence="3">
    <location>
        <begin position="455"/>
        <end position="487"/>
    </location>
</feature>
<dbReference type="Pfam" id="PF00023">
    <property type="entry name" value="Ank"/>
    <property type="match status" value="2"/>
</dbReference>
<feature type="repeat" description="ANK" evidence="3">
    <location>
        <begin position="705"/>
        <end position="737"/>
    </location>
</feature>
<dbReference type="PANTHER" id="PTHR24198">
    <property type="entry name" value="ANKYRIN REPEAT AND PROTEIN KINASE DOMAIN-CONTAINING PROTEIN"/>
    <property type="match status" value="1"/>
</dbReference>
<dbReference type="OrthoDB" id="10250315at2759"/>
<evidence type="ECO:0000313" key="5">
    <source>
        <dbReference type="Proteomes" id="UP000215902"/>
    </source>
</evidence>
<accession>A0A267ELS2</accession>
<feature type="repeat" description="ANK" evidence="3">
    <location>
        <begin position="849"/>
        <end position="875"/>
    </location>
</feature>
<sequence length="1242" mass="134706">MALPRHYVVHRFVKITLKDLSKESSQCDPAFGYVLNNNSKKLQDQLAGLLNKQQYLYVRDKAGWTLLHYAVLCGHRKITALLCQCGFDVNIKCDVSAFGVTGWRAIHIAAERGDSDTLKLLISYGASCELMAEVAEAADSGNEQQQQQPDATAVATSGLAERWNAVHMAVSSESVESVRVCLQRGGAYVDTRTLRRQTPLMLACKSGCLAIVQLLLTAGASLRARDSQGNTPLHYAAQSPCPETLRLILQDGARADAVNSAGQLPLHNAAQSRSSGVQNLQLLLDTWPSGLEAVASLPDLNIGAGATPLIAAVATPGASAVTEKLDLLLSRGADINRVFEYNSLTGVNALRLLVETRSINTDLVHYLLSNGVNVDSLASDGVSPLLCAAQKGSVVMVTKLCKYSPNPNVADRDGYTALMYAVKCRNSSLVRTLLELKPDLEIAINFYDARRNKYANCTPLQMAIGKGQMEIVKMLLDAGANLFANMDSMGPDQTEFSVSCLHTAVVMDHAGIGQLLLDRGVDVNVCTSSGLTPLHYAASWGHDAFAKLLLSRGATVDAVGEQFMATPLIYAARRDKHTTMRLLLEHGANPNHQDKQGYTALHWCLTFNHVDSLDVLLNCGRKLDVNLISQKVDHRRGVTALVLGLEYCSAKVVERLLEMGSDPNVIFDANEMTLTPIFLCAEFGCVDKLQLLIKYGADLNRTSSRKETPLHFALRFKKVAAAERLIRAGADLETRASIGNGEHQQGVHVAAQLGLNSCIRLLAEYGANVNSTMTLKCVERVTPLHLAALNDLSETVKILVMLGADVNCQRSDTFTPLLTAVTKSNVCAVKCLVRAGADIHTRCIVSRSKDATCLHIAAQVGSLEIVDLLLERGANPLARMVTGDRAGILPVHLASETGHLDVIKRFLDIGVDVNAQEDCGLTCLHYAANGGKADIIKLLLERGARVDLKAAYDDGNRVDVLPLHMACEKGNAECARLLVEAGSPLDATLFRNRRGNITPLYLAVAENNPEVVSVLLAAGSDVNIQDGIGAAPLHISCQRGYHDIFCQLLCHPSVNVNIATFNGVTPIHIVSEKGHFDMAMWLIARGVNVNPLCRIKDVHSGQMSEDIIPLNQACGFGHLQIVKLLLQNGADVHHGENFEGRRGIASIHCAAIRGRHHVIPLLRKFGANLNATDEQGWSPLHWAVHERFYDTVLLLLQNGADPRLLNQDGQRPIQMATTNDITSVLERFEAQLRNDGEPMSTE</sequence>
<feature type="repeat" description="ANK" evidence="3">
    <location>
        <begin position="919"/>
        <end position="951"/>
    </location>
</feature>
<dbReference type="Gene3D" id="1.25.40.20">
    <property type="entry name" value="Ankyrin repeat-containing domain"/>
    <property type="match status" value="7"/>
</dbReference>
<dbReference type="Pfam" id="PF13637">
    <property type="entry name" value="Ank_4"/>
    <property type="match status" value="1"/>
</dbReference>
<feature type="repeat" description="ANK" evidence="3">
    <location>
        <begin position="413"/>
        <end position="445"/>
    </location>
</feature>
<dbReference type="PROSITE" id="PS50088">
    <property type="entry name" value="ANK_REPEAT"/>
    <property type="match status" value="20"/>
</dbReference>
<keyword evidence="1" id="KW-0677">Repeat</keyword>
<feature type="repeat" description="ANK" evidence="3">
    <location>
        <begin position="886"/>
        <end position="918"/>
    </location>
</feature>
<feature type="repeat" description="ANK" evidence="3">
    <location>
        <begin position="101"/>
        <end position="133"/>
    </location>
</feature>
<proteinExistence type="predicted"/>
<dbReference type="STRING" id="282301.A0A267ELS2"/>
<feature type="repeat" description="ANK" evidence="3">
    <location>
        <begin position="962"/>
        <end position="990"/>
    </location>
</feature>
<organism evidence="4 5">
    <name type="scientific">Macrostomum lignano</name>
    <dbReference type="NCBI Taxonomy" id="282301"/>
    <lineage>
        <taxon>Eukaryota</taxon>
        <taxon>Metazoa</taxon>
        <taxon>Spiralia</taxon>
        <taxon>Lophotrochozoa</taxon>
        <taxon>Platyhelminthes</taxon>
        <taxon>Rhabditophora</taxon>
        <taxon>Macrostomorpha</taxon>
        <taxon>Macrostomida</taxon>
        <taxon>Macrostomidae</taxon>
        <taxon>Macrostomum</taxon>
    </lineage>
</organism>
<dbReference type="PRINTS" id="PR01415">
    <property type="entry name" value="ANKYRIN"/>
</dbReference>
<evidence type="ECO:0000256" key="2">
    <source>
        <dbReference type="ARBA" id="ARBA00023043"/>
    </source>
</evidence>
<dbReference type="PANTHER" id="PTHR24198:SF165">
    <property type="entry name" value="ANKYRIN REPEAT-CONTAINING PROTEIN-RELATED"/>
    <property type="match status" value="1"/>
</dbReference>
<feature type="repeat" description="ANK" evidence="3">
    <location>
        <begin position="1062"/>
        <end position="1094"/>
    </location>
</feature>
<dbReference type="SMART" id="SM00248">
    <property type="entry name" value="ANK"/>
    <property type="match status" value="30"/>
</dbReference>
<dbReference type="EMBL" id="NIVC01001996">
    <property type="protein sequence ID" value="PAA61789.1"/>
    <property type="molecule type" value="Genomic_DNA"/>
</dbReference>
<dbReference type="Pfam" id="PF12796">
    <property type="entry name" value="Ank_2"/>
    <property type="match status" value="9"/>
</dbReference>
<protein>
    <submittedName>
        <fullName evidence="4">Uncharacterized protein</fullName>
    </submittedName>
</protein>
<feature type="repeat" description="ANK" evidence="3">
    <location>
        <begin position="496"/>
        <end position="528"/>
    </location>
</feature>
<feature type="repeat" description="ANK" evidence="3">
    <location>
        <begin position="995"/>
        <end position="1027"/>
    </location>
</feature>
<dbReference type="InterPro" id="IPR036770">
    <property type="entry name" value="Ankyrin_rpt-contain_sf"/>
</dbReference>
<dbReference type="PROSITE" id="PS50297">
    <property type="entry name" value="ANK_REP_REGION"/>
    <property type="match status" value="18"/>
</dbReference>
<dbReference type="InterPro" id="IPR002110">
    <property type="entry name" value="Ankyrin_rpt"/>
</dbReference>
<keyword evidence="2 3" id="KW-0040">ANK repeat</keyword>
<name>A0A267ELS2_9PLAT</name>
<evidence type="ECO:0000313" key="4">
    <source>
        <dbReference type="EMBL" id="PAA61789.1"/>
    </source>
</evidence>
<dbReference type="Proteomes" id="UP000215902">
    <property type="component" value="Unassembled WGS sequence"/>
</dbReference>
<feature type="repeat" description="ANK" evidence="3">
    <location>
        <begin position="62"/>
        <end position="94"/>
    </location>
</feature>
<evidence type="ECO:0000256" key="3">
    <source>
        <dbReference type="PROSITE-ProRule" id="PRU00023"/>
    </source>
</evidence>
<dbReference type="AlphaFoldDB" id="A0A267ELS2"/>
<reference evidence="4 5" key="1">
    <citation type="submission" date="2017-06" db="EMBL/GenBank/DDBJ databases">
        <title>A platform for efficient transgenesis in Macrostomum lignano, a flatworm model organism for stem cell research.</title>
        <authorList>
            <person name="Berezikov E."/>
        </authorList>
    </citation>
    <scope>NUCLEOTIDE SEQUENCE [LARGE SCALE GENOMIC DNA]</scope>
    <source>
        <strain evidence="4">DV1</strain>
        <tissue evidence="4">Whole organism</tissue>
    </source>
</reference>
<feature type="repeat" description="ANK" evidence="3">
    <location>
        <begin position="779"/>
        <end position="811"/>
    </location>
</feature>
<feature type="repeat" description="ANK" evidence="3">
    <location>
        <begin position="1175"/>
        <end position="1207"/>
    </location>
</feature>
<feature type="repeat" description="ANK" evidence="3">
    <location>
        <begin position="195"/>
        <end position="227"/>
    </location>
</feature>
<feature type="repeat" description="ANK" evidence="3">
    <location>
        <begin position="529"/>
        <end position="561"/>
    </location>
</feature>
<feature type="repeat" description="ANK" evidence="3">
    <location>
        <begin position="228"/>
        <end position="260"/>
    </location>
</feature>
<feature type="repeat" description="ANK" evidence="3">
    <location>
        <begin position="1142"/>
        <end position="1174"/>
    </location>
</feature>
<comment type="caution">
    <text evidence="4">The sequence shown here is derived from an EMBL/GenBank/DDBJ whole genome shotgun (WGS) entry which is preliminary data.</text>
</comment>